<accession>A0A6P8I5L9</accession>
<dbReference type="UniPathway" id="UPA00139">
    <property type="reaction ID" value="UER00340"/>
</dbReference>
<dbReference type="InterPro" id="IPR034330">
    <property type="entry name" value="GST_Zeta_C"/>
</dbReference>
<keyword evidence="10" id="KW-0413">Isomerase</keyword>
<gene>
    <name evidence="15" type="primary">LOC116296398</name>
</gene>
<evidence type="ECO:0000259" key="12">
    <source>
        <dbReference type="PROSITE" id="PS50404"/>
    </source>
</evidence>
<dbReference type="PANTHER" id="PTHR42673:SF4">
    <property type="entry name" value="MALEYLACETOACETATE ISOMERASE"/>
    <property type="match status" value="1"/>
</dbReference>
<dbReference type="SFLD" id="SFLDS00019">
    <property type="entry name" value="Glutathione_Transferase_(cytos"/>
    <property type="match status" value="1"/>
</dbReference>
<feature type="domain" description="GST C-terminal" evidence="13">
    <location>
        <begin position="92"/>
        <end position="212"/>
    </location>
</feature>
<organism evidence="14 15">
    <name type="scientific">Actinia tenebrosa</name>
    <name type="common">Australian red waratah sea anemone</name>
    <dbReference type="NCBI Taxonomy" id="6105"/>
    <lineage>
        <taxon>Eukaryota</taxon>
        <taxon>Metazoa</taxon>
        <taxon>Cnidaria</taxon>
        <taxon>Anthozoa</taxon>
        <taxon>Hexacorallia</taxon>
        <taxon>Actiniaria</taxon>
        <taxon>Actiniidae</taxon>
        <taxon>Actinia</taxon>
    </lineage>
</organism>
<dbReference type="GO" id="GO:0005739">
    <property type="term" value="C:mitochondrion"/>
    <property type="evidence" value="ECO:0007669"/>
    <property type="project" value="TreeGrafter"/>
</dbReference>
<evidence type="ECO:0000256" key="6">
    <source>
        <dbReference type="ARBA" id="ARBA00022490"/>
    </source>
</evidence>
<dbReference type="SFLD" id="SFLDG00358">
    <property type="entry name" value="Main_(cytGST)"/>
    <property type="match status" value="1"/>
</dbReference>
<evidence type="ECO:0000313" key="15">
    <source>
        <dbReference type="RefSeq" id="XP_031560277.1"/>
    </source>
</evidence>
<dbReference type="InterPro" id="IPR040079">
    <property type="entry name" value="Glutathione_S-Trfase"/>
</dbReference>
<dbReference type="Gene3D" id="1.20.1050.10">
    <property type="match status" value="1"/>
</dbReference>
<dbReference type="InParanoid" id="A0A6P8I5L9"/>
<dbReference type="InterPro" id="IPR004045">
    <property type="entry name" value="Glutathione_S-Trfase_N"/>
</dbReference>
<evidence type="ECO:0000256" key="4">
    <source>
        <dbReference type="ARBA" id="ARBA00004671"/>
    </source>
</evidence>
<comment type="pathway">
    <text evidence="4">Amino-acid degradation; L-phenylalanine degradation; acetoacetate and fumarate from L-phenylalanine: step 5/6.</text>
</comment>
<dbReference type="NCBIfam" id="TIGR01262">
    <property type="entry name" value="maiA"/>
    <property type="match status" value="1"/>
</dbReference>
<proteinExistence type="inferred from homology"/>
<dbReference type="Proteomes" id="UP000515163">
    <property type="component" value="Unplaced"/>
</dbReference>
<keyword evidence="8" id="KW-0828">Tyrosine catabolism</keyword>
<comment type="catalytic activity">
    <reaction evidence="1">
        <text>4-maleylacetoacetate = 4-fumarylacetoacetate</text>
        <dbReference type="Rhea" id="RHEA:14817"/>
        <dbReference type="ChEBI" id="CHEBI:17105"/>
        <dbReference type="ChEBI" id="CHEBI:18034"/>
        <dbReference type="EC" id="5.2.1.2"/>
    </reaction>
</comment>
<dbReference type="InterPro" id="IPR005955">
    <property type="entry name" value="GST_Zeta"/>
</dbReference>
<keyword evidence="6" id="KW-0963">Cytoplasm</keyword>
<evidence type="ECO:0000256" key="9">
    <source>
        <dbReference type="ARBA" id="ARBA00023232"/>
    </source>
</evidence>
<evidence type="ECO:0000259" key="13">
    <source>
        <dbReference type="PROSITE" id="PS50405"/>
    </source>
</evidence>
<dbReference type="GeneID" id="116296398"/>
<dbReference type="GO" id="GO:0016034">
    <property type="term" value="F:maleylacetoacetate isomerase activity"/>
    <property type="evidence" value="ECO:0007669"/>
    <property type="project" value="UniProtKB-EC"/>
</dbReference>
<dbReference type="KEGG" id="aten:116296398"/>
<dbReference type="OrthoDB" id="202840at2759"/>
<dbReference type="InterPro" id="IPR004046">
    <property type="entry name" value="GST_C"/>
</dbReference>
<dbReference type="CDD" id="cd03042">
    <property type="entry name" value="GST_N_Zeta"/>
    <property type="match status" value="1"/>
</dbReference>
<evidence type="ECO:0000256" key="2">
    <source>
        <dbReference type="ARBA" id="ARBA00001955"/>
    </source>
</evidence>
<dbReference type="CDD" id="cd03191">
    <property type="entry name" value="GST_C_Zeta"/>
    <property type="match status" value="1"/>
</dbReference>
<dbReference type="RefSeq" id="XP_031560277.1">
    <property type="nucleotide sequence ID" value="XM_031704417.1"/>
</dbReference>
<name>A0A6P8I5L9_ACTTE</name>
<dbReference type="InterPro" id="IPR010987">
    <property type="entry name" value="Glutathione-S-Trfase_C-like"/>
</dbReference>
<evidence type="ECO:0000256" key="3">
    <source>
        <dbReference type="ARBA" id="ARBA00004496"/>
    </source>
</evidence>
<dbReference type="FunFam" id="1.20.1050.10:FF:000010">
    <property type="entry name" value="Maleylacetoacetate isomerase isoform 1"/>
    <property type="match status" value="1"/>
</dbReference>
<dbReference type="GO" id="GO:0004364">
    <property type="term" value="F:glutathione transferase activity"/>
    <property type="evidence" value="ECO:0007669"/>
    <property type="project" value="UniProtKB-EC"/>
</dbReference>
<keyword evidence="7" id="KW-0808">Transferase</keyword>
<dbReference type="Pfam" id="PF14497">
    <property type="entry name" value="GST_C_3"/>
    <property type="match status" value="1"/>
</dbReference>
<evidence type="ECO:0000313" key="14">
    <source>
        <dbReference type="Proteomes" id="UP000515163"/>
    </source>
</evidence>
<evidence type="ECO:0000256" key="1">
    <source>
        <dbReference type="ARBA" id="ARBA00001622"/>
    </source>
</evidence>
<evidence type="ECO:0000256" key="11">
    <source>
        <dbReference type="ARBA" id="ARBA00047960"/>
    </source>
</evidence>
<dbReference type="InterPro" id="IPR036249">
    <property type="entry name" value="Thioredoxin-like_sf"/>
</dbReference>
<keyword evidence="9" id="KW-0585">Phenylalanine catabolism</keyword>
<dbReference type="AlphaFoldDB" id="A0A6P8I5L9"/>
<evidence type="ECO:0000256" key="7">
    <source>
        <dbReference type="ARBA" id="ARBA00022679"/>
    </source>
</evidence>
<evidence type="ECO:0000256" key="8">
    <source>
        <dbReference type="ARBA" id="ARBA00022878"/>
    </source>
</evidence>
<dbReference type="PROSITE" id="PS50405">
    <property type="entry name" value="GST_CTER"/>
    <property type="match status" value="1"/>
</dbReference>
<comment type="similarity">
    <text evidence="5">Belongs to the GST superfamily. Zeta family.</text>
</comment>
<comment type="catalytic activity">
    <reaction evidence="11">
        <text>RX + glutathione = an S-substituted glutathione + a halide anion + H(+)</text>
        <dbReference type="Rhea" id="RHEA:16437"/>
        <dbReference type="ChEBI" id="CHEBI:15378"/>
        <dbReference type="ChEBI" id="CHEBI:16042"/>
        <dbReference type="ChEBI" id="CHEBI:17792"/>
        <dbReference type="ChEBI" id="CHEBI:57925"/>
        <dbReference type="ChEBI" id="CHEBI:90779"/>
        <dbReference type="EC" id="2.5.1.18"/>
    </reaction>
</comment>
<keyword evidence="14" id="KW-1185">Reference proteome</keyword>
<evidence type="ECO:0000256" key="10">
    <source>
        <dbReference type="ARBA" id="ARBA00023235"/>
    </source>
</evidence>
<dbReference type="SUPFAM" id="SSF52833">
    <property type="entry name" value="Thioredoxin-like"/>
    <property type="match status" value="1"/>
</dbReference>
<reference evidence="15" key="1">
    <citation type="submission" date="2025-08" db="UniProtKB">
        <authorList>
            <consortium name="RefSeq"/>
        </authorList>
    </citation>
    <scope>IDENTIFICATION</scope>
    <source>
        <tissue evidence="15">Tentacle</tissue>
    </source>
</reference>
<sequence length="218" mass="24740">MSSKPVLYSYFRSSCSWRVRTALALKGIEYEYHPVNLIKNGGEQHSDDYKKLNPIGEIPTLVIDGHTLTQSLGIIEYLDETRPEPPLLPKGDPHKRALVRQVSLHIAAGIQPIQNLKVLQYVGAEKKMEWGHYWIDRGFQSLEKVLQGTSGKYCVGDEITMADLCLVPQVYNANRFKVDMAQFPVISRIHDALAQVDAFKEAHPSRQPDCPEELRENK</sequence>
<dbReference type="InterPro" id="IPR036282">
    <property type="entry name" value="Glutathione-S-Trfase_C_sf"/>
</dbReference>
<dbReference type="FunCoup" id="A0A6P8I5L9">
    <property type="interactions" value="1138"/>
</dbReference>
<dbReference type="GO" id="GO:0006559">
    <property type="term" value="P:L-phenylalanine catabolic process"/>
    <property type="evidence" value="ECO:0007669"/>
    <property type="project" value="UniProtKB-UniPathway"/>
</dbReference>
<evidence type="ECO:0000256" key="5">
    <source>
        <dbReference type="ARBA" id="ARBA00010007"/>
    </source>
</evidence>
<dbReference type="InterPro" id="IPR034333">
    <property type="entry name" value="GST_Zeta_N"/>
</dbReference>
<feature type="domain" description="GST N-terminal" evidence="12">
    <location>
        <begin position="3"/>
        <end position="86"/>
    </location>
</feature>
<comment type="subcellular location">
    <subcellularLocation>
        <location evidence="3">Cytoplasm</location>
    </subcellularLocation>
</comment>
<dbReference type="Gene3D" id="3.40.30.10">
    <property type="entry name" value="Glutaredoxin"/>
    <property type="match status" value="1"/>
</dbReference>
<dbReference type="SUPFAM" id="SSF47616">
    <property type="entry name" value="GST C-terminal domain-like"/>
    <property type="match status" value="1"/>
</dbReference>
<dbReference type="Pfam" id="PF13409">
    <property type="entry name" value="GST_N_2"/>
    <property type="match status" value="1"/>
</dbReference>
<protein>
    <submittedName>
        <fullName evidence="15">Maleylacetoacetate isomerase-like</fullName>
    </submittedName>
</protein>
<dbReference type="GO" id="GO:0006572">
    <property type="term" value="P:L-tyrosine catabolic process"/>
    <property type="evidence" value="ECO:0007669"/>
    <property type="project" value="UniProtKB-KW"/>
</dbReference>
<dbReference type="FunFam" id="3.40.30.10:FF:000041">
    <property type="entry name" value="Maleylacetoacetate isomerase isoform 1"/>
    <property type="match status" value="1"/>
</dbReference>
<dbReference type="PANTHER" id="PTHR42673">
    <property type="entry name" value="MALEYLACETOACETATE ISOMERASE"/>
    <property type="match status" value="1"/>
</dbReference>
<comment type="cofactor">
    <cofactor evidence="2">
        <name>glutathione</name>
        <dbReference type="ChEBI" id="CHEBI:57925"/>
    </cofactor>
</comment>
<dbReference type="PROSITE" id="PS50404">
    <property type="entry name" value="GST_NTER"/>
    <property type="match status" value="1"/>
</dbReference>
<dbReference type="GO" id="GO:0006749">
    <property type="term" value="P:glutathione metabolic process"/>
    <property type="evidence" value="ECO:0007669"/>
    <property type="project" value="TreeGrafter"/>
</dbReference>